<feature type="domain" description="Glycoside hydrolase family 2 catalytic" evidence="5">
    <location>
        <begin position="318"/>
        <end position="617"/>
    </location>
</feature>
<evidence type="ECO:0000313" key="8">
    <source>
        <dbReference type="Proteomes" id="UP000007013"/>
    </source>
</evidence>
<dbReference type="Gene3D" id="3.20.20.80">
    <property type="entry name" value="Glycosidases"/>
    <property type="match status" value="1"/>
</dbReference>
<comment type="similarity">
    <text evidence="1">Belongs to the glycosyl hydrolase 2 family.</text>
</comment>
<evidence type="ECO:0000259" key="5">
    <source>
        <dbReference type="Pfam" id="PF02836"/>
    </source>
</evidence>
<dbReference type="RefSeq" id="WP_012376158.1">
    <property type="nucleotide sequence ID" value="NC_010571.1"/>
</dbReference>
<dbReference type="EC" id="3.2.1.31" evidence="7"/>
<feature type="chain" id="PRO_5002774580" evidence="4">
    <location>
        <begin position="23"/>
        <end position="625"/>
    </location>
</feature>
<evidence type="ECO:0000256" key="1">
    <source>
        <dbReference type="ARBA" id="ARBA00007401"/>
    </source>
</evidence>
<dbReference type="InterPro" id="IPR006103">
    <property type="entry name" value="Glyco_hydro_2_cat"/>
</dbReference>
<sequence>MHLPRTLAVIIAWLCLMTALHADTAPLNVLARPGLNLNGKWAMIIDPYENGYYDYRHQPYDATEPATGGYFLDRKPANKSELIEYDFDTAPTLTVPGDWNSQAERLLYYEGSVWYRRKFDYTPSAADHRLFLYFGAVNYRADVYLNGKKLGTHIGGFTPFAFEVTGQVQPAGNSLVVRVDDTRRVEAVPTVNTDWWNYGGLTRDVLLVETPAVFIRDYQVQLKPGSSNTIQAIVRLDRAGPAASAAVAPAAPAPVAVRVSLPDLGLSASGQTDADGVARFELPAPNLALWSPASPRRHTVELSTPGDRISEKIGFRTIAVRGADILLNGESVFLRGICLHEENPLRGGRATTEADARLLLGWARELGCNFVRLAHYPHNEYMARVADELGLMLWEEVPVYWTIQWENPDTLTNAQAQLTELIIRDRNRASVIIWSVANETPVSEPRTRFLKTLVDTARSLDPTRLVSAAMEVHTDPADSNHKIVDDPFGQYTDLLSFNQYIGWYDGLPDKLPKVRWTLAYEKPVVISEFGADALQGLHGDKLTRFSEEYQADLYAQTLAMLQKIPQWRGATPWILCDFRSPRRPLANVQDGWNRKGLIGENGTRKQAFNILREYYESRRFTAVSP</sequence>
<dbReference type="Gene3D" id="2.60.40.10">
    <property type="entry name" value="Immunoglobulins"/>
    <property type="match status" value="1"/>
</dbReference>
<dbReference type="CAZy" id="GH2">
    <property type="family name" value="Glycoside Hydrolase Family 2"/>
</dbReference>
<dbReference type="InterPro" id="IPR006104">
    <property type="entry name" value="Glyco_hydro_2_N"/>
</dbReference>
<keyword evidence="8" id="KW-1185">Reference proteome</keyword>
<keyword evidence="2 7" id="KW-0378">Hydrolase</keyword>
<dbReference type="InterPro" id="IPR006101">
    <property type="entry name" value="Glyco_hydro_2"/>
</dbReference>
<dbReference type="PRINTS" id="PR00132">
    <property type="entry name" value="GLHYDRLASE2"/>
</dbReference>
<dbReference type="InterPro" id="IPR036156">
    <property type="entry name" value="Beta-gal/glucu_dom_sf"/>
</dbReference>
<feature type="signal peptide" evidence="4">
    <location>
        <begin position="1"/>
        <end position="22"/>
    </location>
</feature>
<proteinExistence type="inferred from homology"/>
<accession>B1ZU63</accession>
<organism evidence="7 8">
    <name type="scientific">Opitutus terrae (strain DSM 11246 / JCM 15787 / PB90-1)</name>
    <dbReference type="NCBI Taxonomy" id="452637"/>
    <lineage>
        <taxon>Bacteria</taxon>
        <taxon>Pseudomonadati</taxon>
        <taxon>Verrucomicrobiota</taxon>
        <taxon>Opitutia</taxon>
        <taxon>Opitutales</taxon>
        <taxon>Opitutaceae</taxon>
        <taxon>Opitutus</taxon>
    </lineage>
</organism>
<gene>
    <name evidence="7" type="ordered locus">Oter_3352</name>
</gene>
<evidence type="ECO:0000256" key="2">
    <source>
        <dbReference type="ARBA" id="ARBA00022801"/>
    </source>
</evidence>
<dbReference type="HOGENOM" id="CLU_006501_6_3_0"/>
<dbReference type="InterPro" id="IPR008979">
    <property type="entry name" value="Galactose-bd-like_sf"/>
</dbReference>
<dbReference type="PROSITE" id="PS00608">
    <property type="entry name" value="GLYCOSYL_HYDROL_F2_2"/>
    <property type="match status" value="1"/>
</dbReference>
<dbReference type="PANTHER" id="PTHR42732:SF1">
    <property type="entry name" value="BETA-MANNOSIDASE"/>
    <property type="match status" value="1"/>
</dbReference>
<dbReference type="STRING" id="452637.Oter_3352"/>
<dbReference type="InterPro" id="IPR013783">
    <property type="entry name" value="Ig-like_fold"/>
</dbReference>
<keyword evidence="4" id="KW-0732">Signal</keyword>
<dbReference type="OrthoDB" id="9801077at2"/>
<dbReference type="InterPro" id="IPR017853">
    <property type="entry name" value="GH"/>
</dbReference>
<dbReference type="eggNOG" id="COG3250">
    <property type="taxonomic scope" value="Bacteria"/>
</dbReference>
<dbReference type="AlphaFoldDB" id="B1ZU63"/>
<dbReference type="GO" id="GO:0004566">
    <property type="term" value="F:beta-glucuronidase activity"/>
    <property type="evidence" value="ECO:0007669"/>
    <property type="project" value="UniProtKB-EC"/>
</dbReference>
<dbReference type="KEGG" id="ote:Oter_3352"/>
<evidence type="ECO:0000313" key="7">
    <source>
        <dbReference type="EMBL" id="ACB76629.1"/>
    </source>
</evidence>
<dbReference type="SUPFAM" id="SSF51445">
    <property type="entry name" value="(Trans)glycosidases"/>
    <property type="match status" value="1"/>
</dbReference>
<dbReference type="InterPro" id="IPR051913">
    <property type="entry name" value="GH2_Domain-Containing"/>
</dbReference>
<evidence type="ECO:0000259" key="6">
    <source>
        <dbReference type="Pfam" id="PF02837"/>
    </source>
</evidence>
<keyword evidence="3 7" id="KW-0326">Glycosidase</keyword>
<dbReference type="InterPro" id="IPR023232">
    <property type="entry name" value="Glyco_hydro_2_AS"/>
</dbReference>
<feature type="domain" description="Glycosyl hydrolases family 2 sugar binding" evidence="6">
    <location>
        <begin position="83"/>
        <end position="211"/>
    </location>
</feature>
<evidence type="ECO:0000256" key="4">
    <source>
        <dbReference type="SAM" id="SignalP"/>
    </source>
</evidence>
<dbReference type="Proteomes" id="UP000007013">
    <property type="component" value="Chromosome"/>
</dbReference>
<dbReference type="EMBL" id="CP001032">
    <property type="protein sequence ID" value="ACB76629.1"/>
    <property type="molecule type" value="Genomic_DNA"/>
</dbReference>
<dbReference type="Pfam" id="PF02836">
    <property type="entry name" value="Glyco_hydro_2_C"/>
    <property type="match status" value="1"/>
</dbReference>
<dbReference type="Pfam" id="PF02837">
    <property type="entry name" value="Glyco_hydro_2_N"/>
    <property type="match status" value="1"/>
</dbReference>
<evidence type="ECO:0000256" key="3">
    <source>
        <dbReference type="ARBA" id="ARBA00023295"/>
    </source>
</evidence>
<dbReference type="PANTHER" id="PTHR42732">
    <property type="entry name" value="BETA-GALACTOSIDASE"/>
    <property type="match status" value="1"/>
</dbReference>
<name>B1ZU63_OPITP</name>
<dbReference type="Gene3D" id="2.60.120.260">
    <property type="entry name" value="Galactose-binding domain-like"/>
    <property type="match status" value="1"/>
</dbReference>
<protein>
    <submittedName>
        <fullName evidence="7">Beta-glucuronidase</fullName>
        <ecNumber evidence="7">3.2.1.31</ecNumber>
    </submittedName>
</protein>
<reference evidence="7 8" key="1">
    <citation type="journal article" date="2011" name="J. Bacteriol.">
        <title>Genome sequence of the verrucomicrobium Opitutus terrae PB90-1, an abundant inhabitant of rice paddy soil ecosystems.</title>
        <authorList>
            <person name="van Passel M.W."/>
            <person name="Kant R."/>
            <person name="Palva A."/>
            <person name="Copeland A."/>
            <person name="Lucas S."/>
            <person name="Lapidus A."/>
            <person name="Glavina del Rio T."/>
            <person name="Pitluck S."/>
            <person name="Goltsman E."/>
            <person name="Clum A."/>
            <person name="Sun H."/>
            <person name="Schmutz J."/>
            <person name="Larimer F.W."/>
            <person name="Land M.L."/>
            <person name="Hauser L."/>
            <person name="Kyrpides N."/>
            <person name="Mikhailova N."/>
            <person name="Richardson P.P."/>
            <person name="Janssen P.H."/>
            <person name="de Vos W.M."/>
            <person name="Smidt H."/>
        </authorList>
    </citation>
    <scope>NUCLEOTIDE SEQUENCE [LARGE SCALE GENOMIC DNA]</scope>
    <source>
        <strain evidence="8">DSM 11246 / JCM 15787 / PB90-1</strain>
    </source>
</reference>
<dbReference type="GO" id="GO:0005975">
    <property type="term" value="P:carbohydrate metabolic process"/>
    <property type="evidence" value="ECO:0007669"/>
    <property type="project" value="InterPro"/>
</dbReference>
<dbReference type="SUPFAM" id="SSF49303">
    <property type="entry name" value="beta-Galactosidase/glucuronidase domain"/>
    <property type="match status" value="1"/>
</dbReference>
<dbReference type="SUPFAM" id="SSF49785">
    <property type="entry name" value="Galactose-binding domain-like"/>
    <property type="match status" value="1"/>
</dbReference>